<dbReference type="PROSITE" id="PS51318">
    <property type="entry name" value="TAT"/>
    <property type="match status" value="1"/>
</dbReference>
<dbReference type="RefSeq" id="WP_358348933.1">
    <property type="nucleotide sequence ID" value="NZ_JBEZFP010000007.1"/>
</dbReference>
<evidence type="ECO:0000256" key="2">
    <source>
        <dbReference type="SAM" id="SignalP"/>
    </source>
</evidence>
<protein>
    <submittedName>
        <fullName evidence="3">Alkaline phosphatase PhoX</fullName>
    </submittedName>
</protein>
<comment type="caution">
    <text evidence="3">The sequence shown here is derived from an EMBL/GenBank/DDBJ whole genome shotgun (WGS) entry which is preliminary data.</text>
</comment>
<dbReference type="Proteomes" id="UP001551482">
    <property type="component" value="Unassembled WGS sequence"/>
</dbReference>
<dbReference type="InterPro" id="IPR008557">
    <property type="entry name" value="PhoX"/>
</dbReference>
<feature type="chain" id="PRO_5045257018" evidence="2">
    <location>
        <begin position="23"/>
        <end position="483"/>
    </location>
</feature>
<reference evidence="3 4" key="1">
    <citation type="submission" date="2024-06" db="EMBL/GenBank/DDBJ databases">
        <title>The Natural Products Discovery Center: Release of the First 8490 Sequenced Strains for Exploring Actinobacteria Biosynthetic Diversity.</title>
        <authorList>
            <person name="Kalkreuter E."/>
            <person name="Kautsar S.A."/>
            <person name="Yang D."/>
            <person name="Bader C.D."/>
            <person name="Teijaro C.N."/>
            <person name="Fluegel L."/>
            <person name="Davis C.M."/>
            <person name="Simpson J.R."/>
            <person name="Lauterbach L."/>
            <person name="Steele A.D."/>
            <person name="Gui C."/>
            <person name="Meng S."/>
            <person name="Li G."/>
            <person name="Viehrig K."/>
            <person name="Ye F."/>
            <person name="Su P."/>
            <person name="Kiefer A.F."/>
            <person name="Nichols A."/>
            <person name="Cepeda A.J."/>
            <person name="Yan W."/>
            <person name="Fan B."/>
            <person name="Jiang Y."/>
            <person name="Adhikari A."/>
            <person name="Zheng C.-J."/>
            <person name="Schuster L."/>
            <person name="Cowan T.M."/>
            <person name="Smanski M.J."/>
            <person name="Chevrette M.G."/>
            <person name="De Carvalho L.P.S."/>
            <person name="Shen B."/>
        </authorList>
    </citation>
    <scope>NUCLEOTIDE SEQUENCE [LARGE SCALE GENOMIC DNA]</scope>
    <source>
        <strain evidence="3 4">NPDC048946</strain>
    </source>
</reference>
<dbReference type="InterPro" id="IPR006311">
    <property type="entry name" value="TAT_signal"/>
</dbReference>
<evidence type="ECO:0000313" key="3">
    <source>
        <dbReference type="EMBL" id="MEU8132693.1"/>
    </source>
</evidence>
<keyword evidence="4" id="KW-1185">Reference proteome</keyword>
<feature type="signal peptide" evidence="2">
    <location>
        <begin position="1"/>
        <end position="22"/>
    </location>
</feature>
<dbReference type="Pfam" id="PF05787">
    <property type="entry name" value="PhoX"/>
    <property type="match status" value="2"/>
</dbReference>
<sequence>MERRSFLARGAVVTGAALTATAGPFQGLVAAHADTARTGRGGPRPGPGFGALAPTPDRTDGQVRLHLPKGFAYRSLGVAGEPMSDGVPTPSRHDGMAAFRGQRGGTVLIRNHEVPGVAPAFGNPSDAYDPSCGGGTTTLTLDRRGNLVDQRVSINGTMMNCSGGPMPWGSWVTCEEAVDGPDVVPAFPGQDNSKLTRKHGYIFEVPLYGRARREPIRNAGRFQHESVAFDPVSGAVFLTEDNFVAPCGFYRYVPPVHPLRAGRLLDGGRLQMLAVRGRPNAPLQLGQPRGATYEVDWVDITDPDPAHAPGTSWFTASSAVANQGIARGAALFSRLEGSTYRHGTVYFCSTQGGAAAPGDELPPVPFPRFGEGRGQVWAYDILRRRLRLVYESPHSQVLDLPDNIAVSPNGTLILCEDGDGDNYLRGLTQKGEIFDISRMVTPAGDADAEFAGATFSPDGDTLFVNMQSVIGRTFAISGPWDRC</sequence>
<organism evidence="3 4">
    <name type="scientific">Streptodolium elevatio</name>
    <dbReference type="NCBI Taxonomy" id="3157996"/>
    <lineage>
        <taxon>Bacteria</taxon>
        <taxon>Bacillati</taxon>
        <taxon>Actinomycetota</taxon>
        <taxon>Actinomycetes</taxon>
        <taxon>Kitasatosporales</taxon>
        <taxon>Streptomycetaceae</taxon>
        <taxon>Streptodolium</taxon>
    </lineage>
</organism>
<keyword evidence="2" id="KW-0732">Signal</keyword>
<gene>
    <name evidence="3" type="ORF">AB0C36_04205</name>
</gene>
<evidence type="ECO:0000256" key="1">
    <source>
        <dbReference type="SAM" id="MobiDB-lite"/>
    </source>
</evidence>
<dbReference type="PANTHER" id="PTHR35399">
    <property type="entry name" value="SLR8030 PROTEIN"/>
    <property type="match status" value="1"/>
</dbReference>
<name>A0ABV3DAC3_9ACTN</name>
<dbReference type="PANTHER" id="PTHR35399:SF4">
    <property type="entry name" value="MEMBRANE PROTEIN"/>
    <property type="match status" value="1"/>
</dbReference>
<feature type="region of interest" description="Disordered" evidence="1">
    <location>
        <begin position="36"/>
        <end position="55"/>
    </location>
</feature>
<dbReference type="EMBL" id="JBEZFP010000007">
    <property type="protein sequence ID" value="MEU8132693.1"/>
    <property type="molecule type" value="Genomic_DNA"/>
</dbReference>
<accession>A0ABV3DAC3</accession>
<feature type="compositionally biased region" description="Gly residues" evidence="1">
    <location>
        <begin position="39"/>
        <end position="49"/>
    </location>
</feature>
<evidence type="ECO:0000313" key="4">
    <source>
        <dbReference type="Proteomes" id="UP001551482"/>
    </source>
</evidence>
<dbReference type="SUPFAM" id="SSF63829">
    <property type="entry name" value="Calcium-dependent phosphotriesterase"/>
    <property type="match status" value="1"/>
</dbReference>
<proteinExistence type="predicted"/>